<evidence type="ECO:0000313" key="4">
    <source>
        <dbReference type="EMBL" id="RUQ88846.1"/>
    </source>
</evidence>
<keyword evidence="2" id="KW-0732">Signal</keyword>
<dbReference type="GO" id="GO:0047555">
    <property type="term" value="F:3',5'-cyclic-GMP phosphodiesterase activity"/>
    <property type="evidence" value="ECO:0007669"/>
    <property type="project" value="TreeGrafter"/>
</dbReference>
<comment type="caution">
    <text evidence="4">The sequence shown here is derived from an EMBL/GenBank/DDBJ whole genome shotgun (WGS) entry which is preliminary data.</text>
</comment>
<keyword evidence="1" id="KW-0114">cAMP</keyword>
<dbReference type="Proteomes" id="UP000288012">
    <property type="component" value="Unassembled WGS sequence"/>
</dbReference>
<keyword evidence="1" id="KW-0378">Hydrolase</keyword>
<dbReference type="GO" id="GO:1902660">
    <property type="term" value="P:negative regulation of glucose mediated signaling pathway"/>
    <property type="evidence" value="ECO:0007669"/>
    <property type="project" value="TreeGrafter"/>
</dbReference>
<accession>A0A433JK50</accession>
<evidence type="ECO:0000256" key="1">
    <source>
        <dbReference type="PIRNR" id="PIRNR000962"/>
    </source>
</evidence>
<name>A0A433JK50_9GAMM</name>
<dbReference type="RefSeq" id="WP_126953309.1">
    <property type="nucleotide sequence ID" value="NZ_RZGR01000010.1"/>
</dbReference>
<dbReference type="OrthoDB" id="9803916at2"/>
<dbReference type="Gene3D" id="3.60.15.10">
    <property type="entry name" value="Ribonuclease Z/Hydroxyacylglutathione hydrolase-like"/>
    <property type="match status" value="1"/>
</dbReference>
<evidence type="ECO:0000259" key="3">
    <source>
        <dbReference type="SMART" id="SM00849"/>
    </source>
</evidence>
<dbReference type="CDD" id="cd07735">
    <property type="entry name" value="class_II_PDE_MBL-fold"/>
    <property type="match status" value="1"/>
</dbReference>
<dbReference type="SUPFAM" id="SSF56281">
    <property type="entry name" value="Metallo-hydrolase/oxidoreductase"/>
    <property type="match status" value="1"/>
</dbReference>
<dbReference type="EMBL" id="RZGR01000010">
    <property type="protein sequence ID" value="RUQ88846.1"/>
    <property type="molecule type" value="Genomic_DNA"/>
</dbReference>
<protein>
    <submittedName>
        <fullName evidence="4">3',5'-cyclic-nucleotide phosphodiesterase</fullName>
    </submittedName>
</protein>
<dbReference type="GO" id="GO:0006198">
    <property type="term" value="P:cAMP catabolic process"/>
    <property type="evidence" value="ECO:0007669"/>
    <property type="project" value="UniProtKB-UniRule"/>
</dbReference>
<dbReference type="InterPro" id="IPR036866">
    <property type="entry name" value="RibonucZ/Hydroxyglut_hydro"/>
</dbReference>
<comment type="similarity">
    <text evidence="1">Belongs to the cyclic nucleotide phosphodiesterase class-II family.</text>
</comment>
<feature type="domain" description="Metallo-beta-lactamase" evidence="3">
    <location>
        <begin position="43"/>
        <end position="239"/>
    </location>
</feature>
<dbReference type="PRINTS" id="PR00388">
    <property type="entry name" value="PDIESTERASE2"/>
</dbReference>
<dbReference type="Pfam" id="PF02112">
    <property type="entry name" value="PDEase_II"/>
    <property type="match status" value="1"/>
</dbReference>
<dbReference type="PANTHER" id="PTHR28283">
    <property type="entry name" value="3',5'-CYCLIC-NUCLEOTIDE PHOSPHODIESTERASE 1"/>
    <property type="match status" value="1"/>
</dbReference>
<evidence type="ECO:0000256" key="2">
    <source>
        <dbReference type="SAM" id="SignalP"/>
    </source>
</evidence>
<organism evidence="4 5">
    <name type="scientific">Legionella septentrionalis</name>
    <dbReference type="NCBI Taxonomy" id="2498109"/>
    <lineage>
        <taxon>Bacteria</taxon>
        <taxon>Pseudomonadati</taxon>
        <taxon>Pseudomonadota</taxon>
        <taxon>Gammaproteobacteria</taxon>
        <taxon>Legionellales</taxon>
        <taxon>Legionellaceae</taxon>
        <taxon>Legionella</taxon>
    </lineage>
</organism>
<reference evidence="4 5" key="1">
    <citation type="submission" date="2018-12" db="EMBL/GenBank/DDBJ databases">
        <title>Legionella sp,whole genome shotgun sequence.</title>
        <authorList>
            <person name="Wu H."/>
        </authorList>
    </citation>
    <scope>NUCLEOTIDE SEQUENCE [LARGE SCALE GENOMIC DNA]</scope>
    <source>
        <strain evidence="5">km714</strain>
    </source>
</reference>
<dbReference type="InterPro" id="IPR001279">
    <property type="entry name" value="Metallo-B-lactamas"/>
</dbReference>
<dbReference type="SMART" id="SM00849">
    <property type="entry name" value="Lactamase_B"/>
    <property type="match status" value="1"/>
</dbReference>
<dbReference type="PIRSF" id="PIRSF000962">
    <property type="entry name" value="Cyc_nuc_PDEase"/>
    <property type="match status" value="1"/>
</dbReference>
<proteinExistence type="inferred from homology"/>
<dbReference type="GO" id="GO:0004115">
    <property type="term" value="F:3',5'-cyclic-AMP phosphodiesterase activity"/>
    <property type="evidence" value="ECO:0007669"/>
    <property type="project" value="UniProtKB-UniRule"/>
</dbReference>
<feature type="signal peptide" evidence="2">
    <location>
        <begin position="1"/>
        <end position="18"/>
    </location>
</feature>
<keyword evidence="5" id="KW-1185">Reference proteome</keyword>
<dbReference type="InterPro" id="IPR000396">
    <property type="entry name" value="Pdiesterase2"/>
</dbReference>
<dbReference type="PANTHER" id="PTHR28283:SF1">
    <property type="entry name" value="3',5'-CYCLIC-NUCLEOTIDE PHOSPHODIESTERASE 1"/>
    <property type="match status" value="1"/>
</dbReference>
<evidence type="ECO:0000313" key="5">
    <source>
        <dbReference type="Proteomes" id="UP000288012"/>
    </source>
</evidence>
<gene>
    <name evidence="4" type="ORF">EKM59_04735</name>
</gene>
<feature type="chain" id="PRO_5019219501" evidence="2">
    <location>
        <begin position="19"/>
        <end position="313"/>
    </location>
</feature>
<dbReference type="AlphaFoldDB" id="A0A433JK50"/>
<sequence length="313" mass="35044">MKVFAQLLVLLWTFANQAWPLGGTSMHFQVIPLGTGGGELEDNLSAYLVAPVNSHNWVALDAGTFCSQIKKIKFKDYIAALLVSHAHLDHISGFIICSTMDTGKTILGTDVTINHLRDHLFNWKIWPNFANEGIPPLLKKYHYQRLQEGVTVAIPNTAMRVQAFPLNHGNHPSTAFLLEAAGYYLLYLGDTGPDAVEHGNKLRALWEKITPLLQKKKLLALFIESSYANERPDTLLFGHMTPKWLMKELDILAHLVNPKHPQGAVSGLNVIVTHIKQSNEANQLANQILQQLQEKNNLGIHFIIPKQGQRLTF</sequence>